<protein>
    <submittedName>
        <fullName evidence="1">Uncharacterized protein</fullName>
    </submittedName>
</protein>
<evidence type="ECO:0000313" key="1">
    <source>
        <dbReference type="EMBL" id="CAA6801546.1"/>
    </source>
</evidence>
<organism evidence="1">
    <name type="scientific">uncultured Sulfurovum sp</name>
    <dbReference type="NCBI Taxonomy" id="269237"/>
    <lineage>
        <taxon>Bacteria</taxon>
        <taxon>Pseudomonadati</taxon>
        <taxon>Campylobacterota</taxon>
        <taxon>Epsilonproteobacteria</taxon>
        <taxon>Campylobacterales</taxon>
        <taxon>Sulfurovaceae</taxon>
        <taxon>Sulfurovum</taxon>
        <taxon>environmental samples</taxon>
    </lineage>
</organism>
<dbReference type="EMBL" id="CACVAS010000020">
    <property type="protein sequence ID" value="CAA6801546.1"/>
    <property type="molecule type" value="Genomic_DNA"/>
</dbReference>
<name>A0A6S6S5M3_9BACT</name>
<dbReference type="AlphaFoldDB" id="A0A6S6S5M3"/>
<proteinExistence type="predicted"/>
<reference evidence="1" key="1">
    <citation type="submission" date="2020-01" db="EMBL/GenBank/DDBJ databases">
        <authorList>
            <person name="Meier V. D."/>
            <person name="Meier V D."/>
        </authorList>
    </citation>
    <scope>NUCLEOTIDE SEQUENCE</scope>
    <source>
        <strain evidence="1">HLG_WM_MAG_01</strain>
    </source>
</reference>
<dbReference type="PROSITE" id="PS51257">
    <property type="entry name" value="PROKAR_LIPOPROTEIN"/>
    <property type="match status" value="1"/>
</dbReference>
<sequence length="167" mass="19024">MKRIYILLFLGIISIMTGCAKTNYNILMPKSNLTNNSSIVLMGIKGKQKVNYLQFESWSKMPPACNYRGIYDNVVALEIDTPQSQFKMGVYTTLRGAAGYSHTGVGYGYITVDSKGISISKRGIYYYGILDTDTQTIDQNIDRRFLINAKKKYKELVKDLKPINFMW</sequence>
<accession>A0A6S6S5M3</accession>
<gene>
    <name evidence="1" type="ORF">HELGO_WM2457</name>
</gene>